<dbReference type="EMBL" id="JAODUP010000075">
    <property type="protein sequence ID" value="KAK2163690.1"/>
    <property type="molecule type" value="Genomic_DNA"/>
</dbReference>
<keyword evidence="2" id="KW-1185">Reference proteome</keyword>
<dbReference type="Proteomes" id="UP001208570">
    <property type="component" value="Unassembled WGS sequence"/>
</dbReference>
<feature type="non-terminal residue" evidence="1">
    <location>
        <position position="1"/>
    </location>
</feature>
<evidence type="ECO:0000313" key="1">
    <source>
        <dbReference type="EMBL" id="KAK2163690.1"/>
    </source>
</evidence>
<organism evidence="1 2">
    <name type="scientific">Paralvinella palmiformis</name>
    <dbReference type="NCBI Taxonomy" id="53620"/>
    <lineage>
        <taxon>Eukaryota</taxon>
        <taxon>Metazoa</taxon>
        <taxon>Spiralia</taxon>
        <taxon>Lophotrochozoa</taxon>
        <taxon>Annelida</taxon>
        <taxon>Polychaeta</taxon>
        <taxon>Sedentaria</taxon>
        <taxon>Canalipalpata</taxon>
        <taxon>Terebellida</taxon>
        <taxon>Terebelliformia</taxon>
        <taxon>Alvinellidae</taxon>
        <taxon>Paralvinella</taxon>
    </lineage>
</organism>
<proteinExistence type="predicted"/>
<gene>
    <name evidence="1" type="ORF">LSH36_75g08022</name>
</gene>
<dbReference type="AlphaFoldDB" id="A0AAD9NB88"/>
<accession>A0AAD9NB88</accession>
<evidence type="ECO:0000313" key="2">
    <source>
        <dbReference type="Proteomes" id="UP001208570"/>
    </source>
</evidence>
<name>A0AAD9NB88_9ANNE</name>
<sequence>MASYHQRSAVSQGCDVFDDTSVTSLWNDQSRDSLRNGLDTTSWFVLDCVRNPDLGAQLSKESDRFIRNVEIGDHGHLASSDFGTVGAGTKQLGKKNLASGTGEIASMAGKNETKLPGSVPVVGKPLGDQNLINGISGISAKVGQEGARPPAPLP</sequence>
<protein>
    <submittedName>
        <fullName evidence="1">Uncharacterized protein</fullName>
    </submittedName>
</protein>
<reference evidence="1" key="1">
    <citation type="journal article" date="2023" name="Mol. Biol. Evol.">
        <title>Third-Generation Sequencing Reveals the Adaptive Role of the Epigenome in Three Deep-Sea Polychaetes.</title>
        <authorList>
            <person name="Perez M."/>
            <person name="Aroh O."/>
            <person name="Sun Y."/>
            <person name="Lan Y."/>
            <person name="Juniper S.K."/>
            <person name="Young C.R."/>
            <person name="Angers B."/>
            <person name="Qian P.Y."/>
        </authorList>
    </citation>
    <scope>NUCLEOTIDE SEQUENCE</scope>
    <source>
        <strain evidence="1">P08H-3</strain>
    </source>
</reference>
<comment type="caution">
    <text evidence="1">The sequence shown here is derived from an EMBL/GenBank/DDBJ whole genome shotgun (WGS) entry which is preliminary data.</text>
</comment>